<dbReference type="InterPro" id="IPR005174">
    <property type="entry name" value="KIB1-4_b-propeller"/>
</dbReference>
<accession>A0AA88EAV5</accession>
<reference evidence="2" key="1">
    <citation type="submission" date="2023-07" db="EMBL/GenBank/DDBJ databases">
        <title>draft genome sequence of fig (Ficus carica).</title>
        <authorList>
            <person name="Takahashi T."/>
            <person name="Nishimura K."/>
        </authorList>
    </citation>
    <scope>NUCLEOTIDE SEQUENCE</scope>
</reference>
<sequence>MREYVGYPPSHEHTWYRHKKISSESLEWEPVWSIGDKAFFVGSGNSCSISLAHTVNCNSNSIFYGDDTEGGLGLDNGIYDLETWQIESLRCDGGVSGACGRGRVRSVMVRTIEWLRGWLHERECSGADSLDFQVARVTLCCVGADRRMATWVATVNENAAVQTRWISKSRGPMVRNWGLGGELHGQGWLGIGAKAVNSMGKTLWLAMRRRASMLDLDSGPASSPTHHWDRGAKTWVARHSSKTRQRCWRESAHGGNDQDQGLVSVVRRGPACTQADQWVQLGARLDQTIKGWLQAVIRGGFHVGLHGCVLRATPGDGYGEEGLCGQVADYHADQQCKTQ</sequence>
<proteinExistence type="predicted"/>
<comment type="caution">
    <text evidence="2">The sequence shown here is derived from an EMBL/GenBank/DDBJ whole genome shotgun (WGS) entry which is preliminary data.</text>
</comment>
<protein>
    <recommendedName>
        <fullName evidence="1">KIB1-4 beta-propeller domain-containing protein</fullName>
    </recommendedName>
</protein>
<evidence type="ECO:0000313" key="2">
    <source>
        <dbReference type="EMBL" id="GMN70883.1"/>
    </source>
</evidence>
<evidence type="ECO:0000313" key="4">
    <source>
        <dbReference type="Proteomes" id="UP001187192"/>
    </source>
</evidence>
<dbReference type="Pfam" id="PF03478">
    <property type="entry name" value="Beta-prop_KIB1-4"/>
    <property type="match status" value="1"/>
</dbReference>
<evidence type="ECO:0000313" key="3">
    <source>
        <dbReference type="EMBL" id="GMN70894.1"/>
    </source>
</evidence>
<gene>
    <name evidence="2" type="ORF">TIFTF001_054004</name>
    <name evidence="3" type="ORF">TIFTF001_054008</name>
</gene>
<dbReference type="AlphaFoldDB" id="A0AA88EAV5"/>
<feature type="domain" description="KIB1-4 beta-propeller" evidence="1">
    <location>
        <begin position="21"/>
        <end position="79"/>
    </location>
</feature>
<organism evidence="2 4">
    <name type="scientific">Ficus carica</name>
    <name type="common">Common fig</name>
    <dbReference type="NCBI Taxonomy" id="3494"/>
    <lineage>
        <taxon>Eukaryota</taxon>
        <taxon>Viridiplantae</taxon>
        <taxon>Streptophyta</taxon>
        <taxon>Embryophyta</taxon>
        <taxon>Tracheophyta</taxon>
        <taxon>Spermatophyta</taxon>
        <taxon>Magnoliopsida</taxon>
        <taxon>eudicotyledons</taxon>
        <taxon>Gunneridae</taxon>
        <taxon>Pentapetalae</taxon>
        <taxon>rosids</taxon>
        <taxon>fabids</taxon>
        <taxon>Rosales</taxon>
        <taxon>Moraceae</taxon>
        <taxon>Ficeae</taxon>
        <taxon>Ficus</taxon>
    </lineage>
</organism>
<dbReference type="EMBL" id="BTGU01013764">
    <property type="protein sequence ID" value="GMN70894.1"/>
    <property type="molecule type" value="Genomic_DNA"/>
</dbReference>
<name>A0AA88EAV5_FICCA</name>
<keyword evidence="4" id="KW-1185">Reference proteome</keyword>
<dbReference type="EMBL" id="BTGU01013762">
    <property type="protein sequence ID" value="GMN70883.1"/>
    <property type="molecule type" value="Genomic_DNA"/>
</dbReference>
<dbReference type="Proteomes" id="UP001187192">
    <property type="component" value="Unassembled WGS sequence"/>
</dbReference>
<evidence type="ECO:0000259" key="1">
    <source>
        <dbReference type="Pfam" id="PF03478"/>
    </source>
</evidence>